<gene>
    <name evidence="2" type="ordered locus">Ping_2560</name>
</gene>
<protein>
    <submittedName>
        <fullName evidence="2">Uncharacterized protein</fullName>
    </submittedName>
</protein>
<dbReference type="STRING" id="357804.Ping_2560"/>
<evidence type="ECO:0000313" key="2">
    <source>
        <dbReference type="EMBL" id="ABM04281.1"/>
    </source>
</evidence>
<reference evidence="2 3" key="1">
    <citation type="submission" date="2007-01" db="EMBL/GenBank/DDBJ databases">
        <title>Complete sequence of Psychromonas ingrahamii 37.</title>
        <authorList>
            <consortium name="US DOE Joint Genome Institute"/>
            <person name="Copeland A."/>
            <person name="Lucas S."/>
            <person name="Lapidus A."/>
            <person name="Barry K."/>
            <person name="Detter J.C."/>
            <person name="Glavina del Rio T."/>
            <person name="Hammon N."/>
            <person name="Israni S."/>
            <person name="Dalin E."/>
            <person name="Tice H."/>
            <person name="Pitluck S."/>
            <person name="Thompson L.S."/>
            <person name="Brettin T."/>
            <person name="Bruce D."/>
            <person name="Han C."/>
            <person name="Tapia R."/>
            <person name="Schmutz J."/>
            <person name="Larimer F."/>
            <person name="Land M."/>
            <person name="Hauser L."/>
            <person name="Kyrpides N."/>
            <person name="Ivanova N."/>
            <person name="Staley J."/>
            <person name="Richardson P."/>
        </authorList>
    </citation>
    <scope>NUCLEOTIDE SEQUENCE [LARGE SCALE GENOMIC DNA]</scope>
    <source>
        <strain evidence="2 3">37</strain>
    </source>
</reference>
<dbReference type="RefSeq" id="WP_011770839.1">
    <property type="nucleotide sequence ID" value="NC_008709.1"/>
</dbReference>
<evidence type="ECO:0000313" key="3">
    <source>
        <dbReference type="Proteomes" id="UP000000639"/>
    </source>
</evidence>
<dbReference type="KEGG" id="pin:Ping_2560"/>
<feature type="signal peptide" evidence="1">
    <location>
        <begin position="1"/>
        <end position="23"/>
    </location>
</feature>
<sequence>MKNILLKTCLTALALSVAGLANAGGTITDAQLRSYSAISKAAVNIAAQPELSTAPNVGGHLAAQAAVVIGANTTVNDIYAGAAVTTGAGSKVNQIKAGAAAGIGANATAGDVNAGAAVVVGAVANVGDIIAGAAITLGANATAYSTNDTVVTYGAGSTDNATGNDYIDQGFIKGPAEMTAAMMAITNKFHANPVDVNKVETYTGLSGLTIGVEGGETTEYYSAINLQANTTLTIEGNVTVITSGAITLGAGAEILLGNGANVTWILGGALNLGAGSKFRGETYVNGAVNGATSDVVCGNLYATGAISVSTIGDACLIPVAPATCPFWSVADLINVSPNFNSRNFTDYVMIVDLDADTRFEIIYDSGGNRGVVRSSPAGIRIERFSMDSVEYDVCESTLRDEINSRLP</sequence>
<evidence type="ECO:0000256" key="1">
    <source>
        <dbReference type="SAM" id="SignalP"/>
    </source>
</evidence>
<dbReference type="AlphaFoldDB" id="A1SXR6"/>
<organism evidence="2 3">
    <name type="scientific">Psychromonas ingrahamii (strain DSM 17664 / CCUG 51855 / 37)</name>
    <dbReference type="NCBI Taxonomy" id="357804"/>
    <lineage>
        <taxon>Bacteria</taxon>
        <taxon>Pseudomonadati</taxon>
        <taxon>Pseudomonadota</taxon>
        <taxon>Gammaproteobacteria</taxon>
        <taxon>Alteromonadales</taxon>
        <taxon>Psychromonadaceae</taxon>
        <taxon>Psychromonas</taxon>
    </lineage>
</organism>
<dbReference type="EMBL" id="CP000510">
    <property type="protein sequence ID" value="ABM04281.1"/>
    <property type="molecule type" value="Genomic_DNA"/>
</dbReference>
<dbReference type="eggNOG" id="COG4726">
    <property type="taxonomic scope" value="Bacteria"/>
</dbReference>
<dbReference type="HOGENOM" id="CLU_632930_0_0_6"/>
<keyword evidence="1" id="KW-0732">Signal</keyword>
<accession>A1SXR6</accession>
<proteinExistence type="predicted"/>
<name>A1SXR6_PSYIN</name>
<dbReference type="Proteomes" id="UP000000639">
    <property type="component" value="Chromosome"/>
</dbReference>
<feature type="chain" id="PRO_5002637589" evidence="1">
    <location>
        <begin position="24"/>
        <end position="407"/>
    </location>
</feature>
<keyword evidence="3" id="KW-1185">Reference proteome</keyword>